<dbReference type="InterPro" id="IPR024171">
    <property type="entry name" value="SRK-like_kinase"/>
</dbReference>
<evidence type="ECO:0000256" key="15">
    <source>
        <dbReference type="ARBA" id="ARBA00047899"/>
    </source>
</evidence>
<keyword evidence="13" id="KW-0675">Receptor</keyword>
<feature type="domain" description="Protein kinase" evidence="21">
    <location>
        <begin position="512"/>
        <end position="798"/>
    </location>
</feature>
<dbReference type="CDD" id="cd00028">
    <property type="entry name" value="B_lectin"/>
    <property type="match status" value="1"/>
</dbReference>
<organism evidence="23 24">
    <name type="scientific">Xanthoceras sorbifolium</name>
    <dbReference type="NCBI Taxonomy" id="99658"/>
    <lineage>
        <taxon>Eukaryota</taxon>
        <taxon>Viridiplantae</taxon>
        <taxon>Streptophyta</taxon>
        <taxon>Embryophyta</taxon>
        <taxon>Tracheophyta</taxon>
        <taxon>Spermatophyta</taxon>
        <taxon>Magnoliopsida</taxon>
        <taxon>eudicotyledons</taxon>
        <taxon>Gunneridae</taxon>
        <taxon>Pentapetalae</taxon>
        <taxon>rosids</taxon>
        <taxon>malvids</taxon>
        <taxon>Sapindales</taxon>
        <taxon>Sapindaceae</taxon>
        <taxon>Xanthoceroideae</taxon>
        <taxon>Xanthoceras</taxon>
    </lineage>
</organism>
<evidence type="ECO:0000313" key="23">
    <source>
        <dbReference type="EMBL" id="KAH7560477.1"/>
    </source>
</evidence>
<dbReference type="SUPFAM" id="SSF51110">
    <property type="entry name" value="alpha-D-mannose-specific plant lectins"/>
    <property type="match status" value="1"/>
</dbReference>
<evidence type="ECO:0000256" key="17">
    <source>
        <dbReference type="PIRNR" id="PIRNR000641"/>
    </source>
</evidence>
<evidence type="ECO:0000256" key="16">
    <source>
        <dbReference type="ARBA" id="ARBA00048679"/>
    </source>
</evidence>
<dbReference type="EC" id="2.7.11.1" evidence="17"/>
<evidence type="ECO:0000256" key="6">
    <source>
        <dbReference type="ARBA" id="ARBA00022729"/>
    </source>
</evidence>
<evidence type="ECO:0000256" key="3">
    <source>
        <dbReference type="ARBA" id="ARBA00022536"/>
    </source>
</evidence>
<name>A0ABQ8HHC0_9ROSI</name>
<dbReference type="Gene3D" id="1.10.510.10">
    <property type="entry name" value="Transferase(Phosphotransferase) domain 1"/>
    <property type="match status" value="1"/>
</dbReference>
<keyword evidence="24" id="KW-1185">Reference proteome</keyword>
<dbReference type="PROSITE" id="PS00108">
    <property type="entry name" value="PROTEIN_KINASE_ST"/>
    <property type="match status" value="1"/>
</dbReference>
<gene>
    <name evidence="23" type="ORF">JRO89_XS10G0028800</name>
</gene>
<protein>
    <recommendedName>
        <fullName evidence="17">Receptor-like serine/threonine-protein kinase</fullName>
        <ecNumber evidence="17">2.7.11.1</ecNumber>
    </recommendedName>
</protein>
<evidence type="ECO:0000256" key="19">
    <source>
        <dbReference type="SAM" id="Phobius"/>
    </source>
</evidence>
<dbReference type="Proteomes" id="UP000827721">
    <property type="component" value="Unassembled WGS sequence"/>
</dbReference>
<keyword evidence="3" id="KW-0245">EGF-like domain</keyword>
<evidence type="ECO:0000256" key="9">
    <source>
        <dbReference type="ARBA" id="ARBA00022840"/>
    </source>
</evidence>
<evidence type="ECO:0000256" key="8">
    <source>
        <dbReference type="ARBA" id="ARBA00022777"/>
    </source>
</evidence>
<evidence type="ECO:0000256" key="4">
    <source>
        <dbReference type="ARBA" id="ARBA00022679"/>
    </source>
</evidence>
<dbReference type="PIRSF" id="PIRSF000641">
    <property type="entry name" value="SRK"/>
    <property type="match status" value="1"/>
</dbReference>
<feature type="chain" id="PRO_5046147788" description="Receptor-like serine/threonine-protein kinase" evidence="20">
    <location>
        <begin position="31"/>
        <end position="801"/>
    </location>
</feature>
<keyword evidence="12" id="KW-1015">Disulfide bond</keyword>
<dbReference type="SMART" id="SM00220">
    <property type="entry name" value="S_TKc"/>
    <property type="match status" value="1"/>
</dbReference>
<evidence type="ECO:0000256" key="14">
    <source>
        <dbReference type="ARBA" id="ARBA00023180"/>
    </source>
</evidence>
<keyword evidence="14" id="KW-0325">Glycoprotein</keyword>
<reference evidence="23 24" key="1">
    <citation type="submission" date="2021-02" db="EMBL/GenBank/DDBJ databases">
        <title>Plant Genome Project.</title>
        <authorList>
            <person name="Zhang R.-G."/>
        </authorList>
    </citation>
    <scope>NUCLEOTIDE SEQUENCE [LARGE SCALE GENOMIC DNA]</scope>
    <source>
        <tissue evidence="23">Leaves</tissue>
    </source>
</reference>
<keyword evidence="10 19" id="KW-1133">Transmembrane helix</keyword>
<evidence type="ECO:0000256" key="12">
    <source>
        <dbReference type="ARBA" id="ARBA00023157"/>
    </source>
</evidence>
<keyword evidence="7 17" id="KW-0547">Nucleotide-binding</keyword>
<dbReference type="InterPro" id="IPR000719">
    <property type="entry name" value="Prot_kinase_dom"/>
</dbReference>
<evidence type="ECO:0000256" key="10">
    <source>
        <dbReference type="ARBA" id="ARBA00022989"/>
    </source>
</evidence>
<evidence type="ECO:0000256" key="1">
    <source>
        <dbReference type="ARBA" id="ARBA00004167"/>
    </source>
</evidence>
<dbReference type="PROSITE" id="PS00107">
    <property type="entry name" value="PROTEIN_KINASE_ATP"/>
    <property type="match status" value="1"/>
</dbReference>
<feature type="domain" description="Bulb-type lectin" evidence="22">
    <location>
        <begin position="27"/>
        <end position="155"/>
    </location>
</feature>
<dbReference type="InterPro" id="IPR051343">
    <property type="entry name" value="G-type_lectin_kinases/EP1-like"/>
</dbReference>
<comment type="catalytic activity">
    <reaction evidence="16 17">
        <text>L-seryl-[protein] + ATP = O-phospho-L-seryl-[protein] + ADP + H(+)</text>
        <dbReference type="Rhea" id="RHEA:17989"/>
        <dbReference type="Rhea" id="RHEA-COMP:9863"/>
        <dbReference type="Rhea" id="RHEA-COMP:11604"/>
        <dbReference type="ChEBI" id="CHEBI:15378"/>
        <dbReference type="ChEBI" id="CHEBI:29999"/>
        <dbReference type="ChEBI" id="CHEBI:30616"/>
        <dbReference type="ChEBI" id="CHEBI:83421"/>
        <dbReference type="ChEBI" id="CHEBI:456216"/>
        <dbReference type="EC" id="2.7.11.1"/>
    </reaction>
</comment>
<dbReference type="SUPFAM" id="SSF56112">
    <property type="entry name" value="Protein kinase-like (PK-like)"/>
    <property type="match status" value="1"/>
</dbReference>
<evidence type="ECO:0000313" key="24">
    <source>
        <dbReference type="Proteomes" id="UP000827721"/>
    </source>
</evidence>
<dbReference type="PANTHER" id="PTHR47976">
    <property type="entry name" value="G-TYPE LECTIN S-RECEPTOR-LIKE SERINE/THREONINE-PROTEIN KINASE SD2-5"/>
    <property type="match status" value="1"/>
</dbReference>
<accession>A0ABQ8HHC0</accession>
<keyword evidence="11 19" id="KW-0472">Membrane</keyword>
<keyword evidence="4 17" id="KW-0808">Transferase</keyword>
<dbReference type="InterPro" id="IPR011009">
    <property type="entry name" value="Kinase-like_dom_sf"/>
</dbReference>
<comment type="subcellular location">
    <subcellularLocation>
        <location evidence="1">Membrane</location>
        <topology evidence="1">Single-pass membrane protein</topology>
    </subcellularLocation>
</comment>
<evidence type="ECO:0000256" key="13">
    <source>
        <dbReference type="ARBA" id="ARBA00023170"/>
    </source>
</evidence>
<dbReference type="CDD" id="cd14066">
    <property type="entry name" value="STKc_IRAK"/>
    <property type="match status" value="1"/>
</dbReference>
<dbReference type="Gene3D" id="3.30.200.20">
    <property type="entry name" value="Phosphorylase Kinase, domain 1"/>
    <property type="match status" value="1"/>
</dbReference>
<evidence type="ECO:0000256" key="20">
    <source>
        <dbReference type="SAM" id="SignalP"/>
    </source>
</evidence>
<dbReference type="EMBL" id="JAFEMO010000010">
    <property type="protein sequence ID" value="KAH7560477.1"/>
    <property type="molecule type" value="Genomic_DNA"/>
</dbReference>
<evidence type="ECO:0000256" key="2">
    <source>
        <dbReference type="ARBA" id="ARBA00022527"/>
    </source>
</evidence>
<feature type="binding site" evidence="18">
    <location>
        <position position="543"/>
    </location>
    <ligand>
        <name>ATP</name>
        <dbReference type="ChEBI" id="CHEBI:30616"/>
    </ligand>
</feature>
<dbReference type="PROSITE" id="PS50927">
    <property type="entry name" value="BULB_LECTIN"/>
    <property type="match status" value="1"/>
</dbReference>
<dbReference type="Gene3D" id="2.90.10.10">
    <property type="entry name" value="Bulb-type lectin domain"/>
    <property type="match status" value="2"/>
</dbReference>
<sequence>MMCFILTIPVMASNAFCLLFLLLLPCLATSQNGTTISVNQSLTAGDKSEPWLSPARDFAFGFHQLDNKDLYLPAIWYYRIPSKTIVWYASADKPAPRGSKIQLTADRGLVLDDPDGTELWKSDFGTGDAAVGFIYDTGNFLIVDTNSEKLWQSFDHPTDTLLPTQIMERNGVVSSRRTETDFSRGRFQFRLLEDGNAVLNTINLPSGFAYDAYFWSNTFDVNRSNAGNQVVFDKSGYLYVLRENNQRVNITPGVVVSAEENYHRATLNFDGVFILYSHPKNSTGNGFWSDIRTLPDNICVNNDIRKGLGSGTCGHNSICTLSEAQRPICECPKGFSLLDPNDDYGSCKPDFIQGCEEDGLRSGGDLYYVEELQNTDWPTSDYEELNPCSREECVSSCLNDCLCGAAVFRVDTCWKKKLPLSYGKKDTADNGTAFIKIRKVQEIRKKKEDIFIVVGSVLLGSSVFINFMLVAASCLGFLAVNRKKFSRPQQVGSTSHMNLHCFSYKELSDATHGFKEELGRGAFGIVYKGFMETGSDSIVAVKKLDRKFRDGEKEFKAEVNVIGQTHHKNLVRLVGFCDEGENRLLVYEFMSKGTLASFLFGDLKPNWDMRTQIAMGIARGLFYLHEECCTQIIHCDIKPQNILLDDSLTARISDFGLAKLLTLDQSHTSTAIRGTKGYVAPEWFRNTPVTVKVDVYSFGVLLLEIISLRRSVDKDISTLEKAILTDWAYDCYQARKLDALVENDLEAMTDMNMLERFVMVAIWCIQEDPSLRPTMRKVTQMLEGVVEVPIPPCPYPFNITS</sequence>
<dbReference type="InterPro" id="IPR017441">
    <property type="entry name" value="Protein_kinase_ATP_BS"/>
</dbReference>
<dbReference type="Pfam" id="PF01453">
    <property type="entry name" value="B_lectin"/>
    <property type="match status" value="1"/>
</dbReference>
<keyword evidence="2 17" id="KW-0723">Serine/threonine-protein kinase</keyword>
<feature type="signal peptide" evidence="20">
    <location>
        <begin position="1"/>
        <end position="30"/>
    </location>
</feature>
<dbReference type="SMART" id="SM00108">
    <property type="entry name" value="B_lectin"/>
    <property type="match status" value="1"/>
</dbReference>
<comment type="caution">
    <text evidence="23">The sequence shown here is derived from an EMBL/GenBank/DDBJ whole genome shotgun (WGS) entry which is preliminary data.</text>
</comment>
<comment type="similarity">
    <text evidence="17">Belongs to the protein kinase superfamily. Ser/Thr protein kinase family.</text>
</comment>
<dbReference type="PANTHER" id="PTHR47976:SF15">
    <property type="entry name" value="G-TYPE LECTIN S-RECEPTOR-LIKE SERINE_THREONINE-PROTEIN KINASE RLK1"/>
    <property type="match status" value="1"/>
</dbReference>
<evidence type="ECO:0000259" key="21">
    <source>
        <dbReference type="PROSITE" id="PS50011"/>
    </source>
</evidence>
<feature type="transmembrane region" description="Helical" evidence="19">
    <location>
        <begin position="450"/>
        <end position="480"/>
    </location>
</feature>
<evidence type="ECO:0000256" key="7">
    <source>
        <dbReference type="ARBA" id="ARBA00022741"/>
    </source>
</evidence>
<dbReference type="InterPro" id="IPR036426">
    <property type="entry name" value="Bulb-type_lectin_dom_sf"/>
</dbReference>
<proteinExistence type="inferred from homology"/>
<evidence type="ECO:0000256" key="5">
    <source>
        <dbReference type="ARBA" id="ARBA00022692"/>
    </source>
</evidence>
<dbReference type="Pfam" id="PF00069">
    <property type="entry name" value="Pkinase"/>
    <property type="match status" value="1"/>
</dbReference>
<keyword evidence="9 17" id="KW-0067">ATP-binding</keyword>
<evidence type="ECO:0000256" key="18">
    <source>
        <dbReference type="PROSITE-ProRule" id="PRU10141"/>
    </source>
</evidence>
<keyword evidence="6 20" id="KW-0732">Signal</keyword>
<keyword evidence="8 17" id="KW-0418">Kinase</keyword>
<keyword evidence="5 19" id="KW-0812">Transmembrane</keyword>
<dbReference type="InterPro" id="IPR001480">
    <property type="entry name" value="Bulb-type_lectin_dom"/>
</dbReference>
<evidence type="ECO:0000259" key="22">
    <source>
        <dbReference type="PROSITE" id="PS50927"/>
    </source>
</evidence>
<dbReference type="PROSITE" id="PS50011">
    <property type="entry name" value="PROTEIN_KINASE_DOM"/>
    <property type="match status" value="1"/>
</dbReference>
<comment type="catalytic activity">
    <reaction evidence="15 17">
        <text>L-threonyl-[protein] + ATP = O-phospho-L-threonyl-[protein] + ADP + H(+)</text>
        <dbReference type="Rhea" id="RHEA:46608"/>
        <dbReference type="Rhea" id="RHEA-COMP:11060"/>
        <dbReference type="Rhea" id="RHEA-COMP:11605"/>
        <dbReference type="ChEBI" id="CHEBI:15378"/>
        <dbReference type="ChEBI" id="CHEBI:30013"/>
        <dbReference type="ChEBI" id="CHEBI:30616"/>
        <dbReference type="ChEBI" id="CHEBI:61977"/>
        <dbReference type="ChEBI" id="CHEBI:456216"/>
        <dbReference type="EC" id="2.7.11.1"/>
    </reaction>
</comment>
<evidence type="ECO:0000256" key="11">
    <source>
        <dbReference type="ARBA" id="ARBA00023136"/>
    </source>
</evidence>
<dbReference type="InterPro" id="IPR008271">
    <property type="entry name" value="Ser/Thr_kinase_AS"/>
</dbReference>